<evidence type="ECO:0000313" key="1">
    <source>
        <dbReference type="EMBL" id="OGD86778.1"/>
    </source>
</evidence>
<sequence length="83" mass="9867">MTKREKRLRKIFQNPKTVPFKEFDTVLRNTGFKVRQSKSGTSHHIYTRKDIQISVPFKRPYVKEVYVKRVLELIGGDNNEEKS</sequence>
<dbReference type="EMBL" id="MFAT01000017">
    <property type="protein sequence ID" value="OGD86778.1"/>
    <property type="molecule type" value="Genomic_DNA"/>
</dbReference>
<accession>A0A1F5G4J7</accession>
<dbReference type="Proteomes" id="UP000176317">
    <property type="component" value="Unassembled WGS sequence"/>
</dbReference>
<name>A0A1F5G4J7_9BACT</name>
<reference evidence="1 2" key="1">
    <citation type="journal article" date="2016" name="Nat. Commun.">
        <title>Thousands of microbial genomes shed light on interconnected biogeochemical processes in an aquifer system.</title>
        <authorList>
            <person name="Anantharaman K."/>
            <person name="Brown C.T."/>
            <person name="Hug L.A."/>
            <person name="Sharon I."/>
            <person name="Castelle C.J."/>
            <person name="Probst A.J."/>
            <person name="Thomas B.C."/>
            <person name="Singh A."/>
            <person name="Wilkins M.J."/>
            <person name="Karaoz U."/>
            <person name="Brodie E.L."/>
            <person name="Williams K.H."/>
            <person name="Hubbard S.S."/>
            <person name="Banfield J.F."/>
        </authorList>
    </citation>
    <scope>NUCLEOTIDE SEQUENCE [LARGE SCALE GENOMIC DNA]</scope>
</reference>
<protein>
    <recommendedName>
        <fullName evidence="3">Toxin HicA</fullName>
    </recommendedName>
</protein>
<evidence type="ECO:0000313" key="2">
    <source>
        <dbReference type="Proteomes" id="UP000176317"/>
    </source>
</evidence>
<dbReference type="SUPFAM" id="SSF54786">
    <property type="entry name" value="YcfA/nrd intein domain"/>
    <property type="match status" value="1"/>
</dbReference>
<evidence type="ECO:0008006" key="3">
    <source>
        <dbReference type="Google" id="ProtNLM"/>
    </source>
</evidence>
<comment type="caution">
    <text evidence="1">The sequence shown here is derived from an EMBL/GenBank/DDBJ whole genome shotgun (WGS) entry which is preliminary data.</text>
</comment>
<gene>
    <name evidence="1" type="ORF">A2164_02885</name>
</gene>
<proteinExistence type="predicted"/>
<organism evidence="1 2">
    <name type="scientific">Candidatus Curtissbacteria bacterium RBG_13_35_7</name>
    <dbReference type="NCBI Taxonomy" id="1797705"/>
    <lineage>
        <taxon>Bacteria</taxon>
        <taxon>Candidatus Curtissiibacteriota</taxon>
    </lineage>
</organism>
<dbReference type="AlphaFoldDB" id="A0A1F5G4J7"/>